<dbReference type="Gene3D" id="3.30.70.330">
    <property type="match status" value="1"/>
</dbReference>
<dbReference type="Pfam" id="PF00076">
    <property type="entry name" value="RRM_1"/>
    <property type="match status" value="1"/>
</dbReference>
<dbReference type="EMBL" id="CP144750">
    <property type="protein sequence ID" value="WVZ78474.1"/>
    <property type="molecule type" value="Genomic_DNA"/>
</dbReference>
<keyword evidence="5" id="KW-1185">Reference proteome</keyword>
<dbReference type="PROSITE" id="PS50102">
    <property type="entry name" value="RRM"/>
    <property type="match status" value="1"/>
</dbReference>
<evidence type="ECO:0000313" key="5">
    <source>
        <dbReference type="Proteomes" id="UP001341281"/>
    </source>
</evidence>
<feature type="domain" description="RRM" evidence="3">
    <location>
        <begin position="22"/>
        <end position="100"/>
    </location>
</feature>
<dbReference type="InterPro" id="IPR000504">
    <property type="entry name" value="RRM_dom"/>
</dbReference>
<dbReference type="InterPro" id="IPR012677">
    <property type="entry name" value="Nucleotide-bd_a/b_plait_sf"/>
</dbReference>
<dbReference type="SUPFAM" id="SSF54928">
    <property type="entry name" value="RNA-binding domain, RBD"/>
    <property type="match status" value="1"/>
</dbReference>
<dbReference type="PANTHER" id="PTHR48027">
    <property type="entry name" value="HETEROGENEOUS NUCLEAR RIBONUCLEOPROTEIN 87F-RELATED"/>
    <property type="match status" value="1"/>
</dbReference>
<sequence>MMRVVRLMGLSSQALGMRCFSTKIFVHKLSFYTSEEEFKAMFSPFGTVEEARLMRDQQTGRTKGFGFVKYSSLAEAEKAIKAMDGRIQRGRLIFVEMAKGSKSERVAT</sequence>
<dbReference type="Proteomes" id="UP001341281">
    <property type="component" value="Chromosome 06"/>
</dbReference>
<proteinExistence type="predicted"/>
<evidence type="ECO:0000256" key="2">
    <source>
        <dbReference type="PROSITE-ProRule" id="PRU00176"/>
    </source>
</evidence>
<dbReference type="InterPro" id="IPR035979">
    <property type="entry name" value="RBD_domain_sf"/>
</dbReference>
<dbReference type="AlphaFoldDB" id="A0AAQ3TU37"/>
<organism evidence="4 5">
    <name type="scientific">Paspalum notatum var. saurae</name>
    <dbReference type="NCBI Taxonomy" id="547442"/>
    <lineage>
        <taxon>Eukaryota</taxon>
        <taxon>Viridiplantae</taxon>
        <taxon>Streptophyta</taxon>
        <taxon>Embryophyta</taxon>
        <taxon>Tracheophyta</taxon>
        <taxon>Spermatophyta</taxon>
        <taxon>Magnoliopsida</taxon>
        <taxon>Liliopsida</taxon>
        <taxon>Poales</taxon>
        <taxon>Poaceae</taxon>
        <taxon>PACMAD clade</taxon>
        <taxon>Panicoideae</taxon>
        <taxon>Andropogonodae</taxon>
        <taxon>Paspaleae</taxon>
        <taxon>Paspalinae</taxon>
        <taxon>Paspalum</taxon>
    </lineage>
</organism>
<gene>
    <name evidence="4" type="ORF">U9M48_026180</name>
</gene>
<evidence type="ECO:0000256" key="1">
    <source>
        <dbReference type="ARBA" id="ARBA00022884"/>
    </source>
</evidence>
<evidence type="ECO:0000313" key="4">
    <source>
        <dbReference type="EMBL" id="WVZ78474.1"/>
    </source>
</evidence>
<reference evidence="4 5" key="1">
    <citation type="submission" date="2024-02" db="EMBL/GenBank/DDBJ databases">
        <title>High-quality chromosome-scale genome assembly of Pensacola bahiagrass (Paspalum notatum Flugge var. saurae).</title>
        <authorList>
            <person name="Vega J.M."/>
            <person name="Podio M."/>
            <person name="Orjuela J."/>
            <person name="Siena L.A."/>
            <person name="Pessino S.C."/>
            <person name="Combes M.C."/>
            <person name="Mariac C."/>
            <person name="Albertini E."/>
            <person name="Pupilli F."/>
            <person name="Ortiz J.P.A."/>
            <person name="Leblanc O."/>
        </authorList>
    </citation>
    <scope>NUCLEOTIDE SEQUENCE [LARGE SCALE GENOMIC DNA]</scope>
    <source>
        <strain evidence="4">R1</strain>
        <tissue evidence="4">Leaf</tissue>
    </source>
</reference>
<dbReference type="FunFam" id="3.30.70.330:FF:001138">
    <property type="entry name" value="RNA-binding (RRM/RBD/RNP motifs) family protein"/>
    <property type="match status" value="1"/>
</dbReference>
<dbReference type="InterPro" id="IPR052462">
    <property type="entry name" value="SLIRP/GR-RBP-like"/>
</dbReference>
<protein>
    <recommendedName>
        <fullName evidence="3">RRM domain-containing protein</fullName>
    </recommendedName>
</protein>
<dbReference type="SMART" id="SM00360">
    <property type="entry name" value="RRM"/>
    <property type="match status" value="1"/>
</dbReference>
<dbReference type="GO" id="GO:0003723">
    <property type="term" value="F:RNA binding"/>
    <property type="evidence" value="ECO:0007669"/>
    <property type="project" value="UniProtKB-UniRule"/>
</dbReference>
<accession>A0AAQ3TU37</accession>
<keyword evidence="1 2" id="KW-0694">RNA-binding</keyword>
<evidence type="ECO:0000259" key="3">
    <source>
        <dbReference type="PROSITE" id="PS50102"/>
    </source>
</evidence>
<name>A0AAQ3TU37_PASNO</name>